<evidence type="ECO:0000313" key="1">
    <source>
        <dbReference type="EMBL" id="JAD23098.1"/>
    </source>
</evidence>
<protein>
    <submittedName>
        <fullName evidence="1">Uncharacterized protein</fullName>
    </submittedName>
</protein>
<organism evidence="1">
    <name type="scientific">Arundo donax</name>
    <name type="common">Giant reed</name>
    <name type="synonym">Donax arundinaceus</name>
    <dbReference type="NCBI Taxonomy" id="35708"/>
    <lineage>
        <taxon>Eukaryota</taxon>
        <taxon>Viridiplantae</taxon>
        <taxon>Streptophyta</taxon>
        <taxon>Embryophyta</taxon>
        <taxon>Tracheophyta</taxon>
        <taxon>Spermatophyta</taxon>
        <taxon>Magnoliopsida</taxon>
        <taxon>Liliopsida</taxon>
        <taxon>Poales</taxon>
        <taxon>Poaceae</taxon>
        <taxon>PACMAD clade</taxon>
        <taxon>Arundinoideae</taxon>
        <taxon>Arundineae</taxon>
        <taxon>Arundo</taxon>
    </lineage>
</organism>
<reference evidence="1" key="2">
    <citation type="journal article" date="2015" name="Data Brief">
        <title>Shoot transcriptome of the giant reed, Arundo donax.</title>
        <authorList>
            <person name="Barrero R.A."/>
            <person name="Guerrero F.D."/>
            <person name="Moolhuijzen P."/>
            <person name="Goolsby J.A."/>
            <person name="Tidwell J."/>
            <person name="Bellgard S.E."/>
            <person name="Bellgard M.I."/>
        </authorList>
    </citation>
    <scope>NUCLEOTIDE SEQUENCE</scope>
    <source>
        <tissue evidence="1">Shoot tissue taken approximately 20 cm above the soil surface</tissue>
    </source>
</reference>
<dbReference type="EMBL" id="GBRH01274797">
    <property type="protein sequence ID" value="JAD23098.1"/>
    <property type="molecule type" value="Transcribed_RNA"/>
</dbReference>
<dbReference type="AlphaFoldDB" id="A0A0A8YCD1"/>
<name>A0A0A8YCD1_ARUDO</name>
<accession>A0A0A8YCD1</accession>
<sequence length="32" mass="3658">MTNLYIHDLTVTCIEYGTFKLSNQALVGTYTF</sequence>
<reference evidence="1" key="1">
    <citation type="submission" date="2014-09" db="EMBL/GenBank/DDBJ databases">
        <authorList>
            <person name="Magalhaes I.L.F."/>
            <person name="Oliveira U."/>
            <person name="Santos F.R."/>
            <person name="Vidigal T.H.D.A."/>
            <person name="Brescovit A.D."/>
            <person name="Santos A.J."/>
        </authorList>
    </citation>
    <scope>NUCLEOTIDE SEQUENCE</scope>
    <source>
        <tissue evidence="1">Shoot tissue taken approximately 20 cm above the soil surface</tissue>
    </source>
</reference>
<proteinExistence type="predicted"/>